<comment type="caution">
    <text evidence="5">The sequence shown here is derived from an EMBL/GenBank/DDBJ whole genome shotgun (WGS) entry which is preliminary data.</text>
</comment>
<keyword evidence="2" id="KW-0067">ATP-binding</keyword>
<accession>A0A0M2UX33</accession>
<gene>
    <name evidence="5" type="ORF">BROFUL_01180</name>
</gene>
<evidence type="ECO:0000256" key="2">
    <source>
        <dbReference type="ARBA" id="ARBA00022840"/>
    </source>
</evidence>
<keyword evidence="6" id="KW-1185">Reference proteome</keyword>
<organism evidence="5 6">
    <name type="scientific">Candidatus Brocadia fulgida</name>
    <dbReference type="NCBI Taxonomy" id="380242"/>
    <lineage>
        <taxon>Bacteria</taxon>
        <taxon>Pseudomonadati</taxon>
        <taxon>Planctomycetota</taxon>
        <taxon>Candidatus Brocadiia</taxon>
        <taxon>Candidatus Brocadiales</taxon>
        <taxon>Candidatus Brocadiaceae</taxon>
        <taxon>Candidatus Brocadia</taxon>
    </lineage>
</organism>
<dbReference type="SUPFAM" id="SSF52402">
    <property type="entry name" value="Adenine nucleotide alpha hydrolases-like"/>
    <property type="match status" value="1"/>
</dbReference>
<dbReference type="EMBL" id="LAQJ01000126">
    <property type="protein sequence ID" value="KKO20105.1"/>
    <property type="molecule type" value="Genomic_DNA"/>
</dbReference>
<protein>
    <submittedName>
        <fullName evidence="5">Thiamin biosynthesis protein</fullName>
    </submittedName>
</protein>
<reference evidence="5 6" key="1">
    <citation type="journal article" date="2013" name="BMC Microbiol.">
        <title>Identification of the type II cytochrome c maturation pathway in anammox bacteria by comparative genomics.</title>
        <authorList>
            <person name="Ferousi C."/>
            <person name="Speth D.R."/>
            <person name="Reimann J."/>
            <person name="Op den Camp H.J."/>
            <person name="Allen J.W."/>
            <person name="Keltjens J.T."/>
            <person name="Jetten M.S."/>
        </authorList>
    </citation>
    <scope>NUCLEOTIDE SEQUENCE [LARGE SCALE GENOMIC DNA]</scope>
    <source>
        <strain evidence="5">RU1</strain>
    </source>
</reference>
<dbReference type="Pfam" id="PF02568">
    <property type="entry name" value="ThiI"/>
    <property type="match status" value="1"/>
</dbReference>
<evidence type="ECO:0000259" key="4">
    <source>
        <dbReference type="Pfam" id="PF18297"/>
    </source>
</evidence>
<dbReference type="GO" id="GO:0004810">
    <property type="term" value="F:CCA tRNA nucleotidyltransferase activity"/>
    <property type="evidence" value="ECO:0007669"/>
    <property type="project" value="InterPro"/>
</dbReference>
<dbReference type="PANTHER" id="PTHR11933">
    <property type="entry name" value="TRNA 5-METHYLAMINOMETHYL-2-THIOURIDYLATE -METHYLTRANSFERASE"/>
    <property type="match status" value="1"/>
</dbReference>
<feature type="domain" description="NFACT protein RNA binding" evidence="4">
    <location>
        <begin position="228"/>
        <end position="329"/>
    </location>
</feature>
<sequence length="354" mass="39488">MAKALALLSGGLDSTLAIRVIQQQGIEVIALNFVTVFCRCTSHGSCKLEAVKVSEKFGIPIKVINTTERFLELVKKPKFGYGKNMNPCIDCRINIFRIAGEYMREIGADFIITGEVLGQRPMSQRKEAMKIIDKEANLTGLVLRPLCAKHMEPTIPEKTGLVDREKLLQIRGRSRKDQIQLADVFQIKDYPCSAGGCLLTDPEFAHRMRDLVNSCDAGVNDVNLLKVGRHFRLDQQTKAIVGRNEEDNARIESLSQEGDILLTLVDMPGPLTLLRGEITEEKIYLAARVTARYGKSHVLPTSKVSLRQVKNDVPHRVIEVVPMGQEEADNLILRKIFSDKISHEPSPATEFNVG</sequence>
<dbReference type="Proteomes" id="UP000034954">
    <property type="component" value="Unassembled WGS sequence"/>
</dbReference>
<dbReference type="InterPro" id="IPR020536">
    <property type="entry name" value="ThiI_AANH"/>
</dbReference>
<evidence type="ECO:0000259" key="3">
    <source>
        <dbReference type="Pfam" id="PF02568"/>
    </source>
</evidence>
<dbReference type="AlphaFoldDB" id="A0A0M2UX33"/>
<dbReference type="PANTHER" id="PTHR11933:SF6">
    <property type="entry name" value="THIL AANH DOMAIN-CONTAINING PROTEIN"/>
    <property type="match status" value="1"/>
</dbReference>
<keyword evidence="1" id="KW-0547">Nucleotide-binding</keyword>
<proteinExistence type="predicted"/>
<feature type="domain" description="Thil AANH" evidence="3">
    <location>
        <begin position="3"/>
        <end position="148"/>
    </location>
</feature>
<evidence type="ECO:0000313" key="5">
    <source>
        <dbReference type="EMBL" id="KKO20105.1"/>
    </source>
</evidence>
<dbReference type="GO" id="GO:0005524">
    <property type="term" value="F:ATP binding"/>
    <property type="evidence" value="ECO:0007669"/>
    <property type="project" value="UniProtKB-KW"/>
</dbReference>
<evidence type="ECO:0000313" key="6">
    <source>
        <dbReference type="Proteomes" id="UP000034954"/>
    </source>
</evidence>
<dbReference type="InterPro" id="IPR014729">
    <property type="entry name" value="Rossmann-like_a/b/a_fold"/>
</dbReference>
<dbReference type="Gene3D" id="3.40.50.620">
    <property type="entry name" value="HUPs"/>
    <property type="match status" value="1"/>
</dbReference>
<dbReference type="PATRIC" id="fig|380242.3.peg.1459"/>
<dbReference type="InterPro" id="IPR059101">
    <property type="entry name" value="NFACT-R_2"/>
</dbReference>
<dbReference type="Pfam" id="PF18297">
    <property type="entry name" value="NFACT-R_2"/>
    <property type="match status" value="1"/>
</dbReference>
<evidence type="ECO:0000256" key="1">
    <source>
        <dbReference type="ARBA" id="ARBA00022741"/>
    </source>
</evidence>
<name>A0A0M2UX33_9BACT</name>